<comment type="caution">
    <text evidence="1">The sequence shown here is derived from an EMBL/GenBank/DDBJ whole genome shotgun (WGS) entry which is preliminary data.</text>
</comment>
<dbReference type="EMBL" id="JAODUO010000331">
    <property type="protein sequence ID" value="KAK2182933.1"/>
    <property type="molecule type" value="Genomic_DNA"/>
</dbReference>
<protein>
    <submittedName>
        <fullName evidence="1">Uncharacterized protein</fullName>
    </submittedName>
</protein>
<gene>
    <name evidence="1" type="ORF">NP493_332g03017</name>
</gene>
<dbReference type="AlphaFoldDB" id="A0AAD9NVS6"/>
<sequence>MEALANPFEEESAGLFVLDRKKIADPSTVDAVKKEHKIGQQQFQTFTKECLVDRTKPMMMKPAAAKTFDEYAQQSKVLLLVFCKKDKEIVLTDGKGVFSPLLLHDVHTPAPCSHEEPDSRILHISHAAMHGHHQMLIPTVDPDVVVLAMFAINHLPAGCELWIAFGTGKSFRYLAAYQIVASLGPEMSCALSMFHATMYPALLDMERRQHGQPGSHCRN</sequence>
<evidence type="ECO:0000313" key="1">
    <source>
        <dbReference type="EMBL" id="KAK2182933.1"/>
    </source>
</evidence>
<proteinExistence type="predicted"/>
<name>A0AAD9NVS6_RIDPI</name>
<organism evidence="1 2">
    <name type="scientific">Ridgeia piscesae</name>
    <name type="common">Tubeworm</name>
    <dbReference type="NCBI Taxonomy" id="27915"/>
    <lineage>
        <taxon>Eukaryota</taxon>
        <taxon>Metazoa</taxon>
        <taxon>Spiralia</taxon>
        <taxon>Lophotrochozoa</taxon>
        <taxon>Annelida</taxon>
        <taxon>Polychaeta</taxon>
        <taxon>Sedentaria</taxon>
        <taxon>Canalipalpata</taxon>
        <taxon>Sabellida</taxon>
        <taxon>Siboglinidae</taxon>
        <taxon>Ridgeia</taxon>
    </lineage>
</organism>
<accession>A0AAD9NVS6</accession>
<reference evidence="1" key="1">
    <citation type="journal article" date="2023" name="Mol. Biol. Evol.">
        <title>Third-Generation Sequencing Reveals the Adaptive Role of the Epigenome in Three Deep-Sea Polychaetes.</title>
        <authorList>
            <person name="Perez M."/>
            <person name="Aroh O."/>
            <person name="Sun Y."/>
            <person name="Lan Y."/>
            <person name="Juniper S.K."/>
            <person name="Young C.R."/>
            <person name="Angers B."/>
            <person name="Qian P.Y."/>
        </authorList>
    </citation>
    <scope>NUCLEOTIDE SEQUENCE</scope>
    <source>
        <strain evidence="1">R07B-5</strain>
    </source>
</reference>
<keyword evidence="2" id="KW-1185">Reference proteome</keyword>
<evidence type="ECO:0000313" key="2">
    <source>
        <dbReference type="Proteomes" id="UP001209878"/>
    </source>
</evidence>
<dbReference type="Proteomes" id="UP001209878">
    <property type="component" value="Unassembled WGS sequence"/>
</dbReference>